<dbReference type="SUPFAM" id="SSF103190">
    <property type="entry name" value="Sensory domain-like"/>
    <property type="match status" value="1"/>
</dbReference>
<evidence type="ECO:0000256" key="2">
    <source>
        <dbReference type="ARBA" id="ARBA00022989"/>
    </source>
</evidence>
<dbReference type="Pfam" id="PF17201">
    <property type="entry name" value="Cache_3-Cache_2"/>
    <property type="match status" value="1"/>
</dbReference>
<evidence type="ECO:0000256" key="5">
    <source>
        <dbReference type="PROSITE-ProRule" id="PRU00284"/>
    </source>
</evidence>
<proteinExistence type="inferred from homology"/>
<dbReference type="GO" id="GO:0007165">
    <property type="term" value="P:signal transduction"/>
    <property type="evidence" value="ECO:0007669"/>
    <property type="project" value="UniProtKB-KW"/>
</dbReference>
<dbReference type="InterPro" id="IPR004089">
    <property type="entry name" value="MCPsignal_dom"/>
</dbReference>
<dbReference type="CDD" id="cd06225">
    <property type="entry name" value="HAMP"/>
    <property type="match status" value="1"/>
</dbReference>
<keyword evidence="10" id="KW-1185">Reference proteome</keyword>
<dbReference type="InterPro" id="IPR003660">
    <property type="entry name" value="HAMP_dom"/>
</dbReference>
<dbReference type="Pfam" id="PF00015">
    <property type="entry name" value="MCPsignal"/>
    <property type="match status" value="1"/>
</dbReference>
<evidence type="ECO:0000256" key="4">
    <source>
        <dbReference type="ARBA" id="ARBA00029447"/>
    </source>
</evidence>
<organism evidence="9 10">
    <name type="scientific">Kineococcus rhizosphaerae</name>
    <dbReference type="NCBI Taxonomy" id="559628"/>
    <lineage>
        <taxon>Bacteria</taxon>
        <taxon>Bacillati</taxon>
        <taxon>Actinomycetota</taxon>
        <taxon>Actinomycetes</taxon>
        <taxon>Kineosporiales</taxon>
        <taxon>Kineosporiaceae</taxon>
        <taxon>Kineococcus</taxon>
    </lineage>
</organism>
<evidence type="ECO:0000256" key="6">
    <source>
        <dbReference type="SAM" id="Phobius"/>
    </source>
</evidence>
<dbReference type="Gene3D" id="1.10.287.950">
    <property type="entry name" value="Methyl-accepting chemotaxis protein"/>
    <property type="match status" value="1"/>
</dbReference>
<dbReference type="SMART" id="SM00283">
    <property type="entry name" value="MA"/>
    <property type="match status" value="1"/>
</dbReference>
<evidence type="ECO:0000259" key="8">
    <source>
        <dbReference type="PROSITE" id="PS50885"/>
    </source>
</evidence>
<feature type="transmembrane region" description="Helical" evidence="6">
    <location>
        <begin position="375"/>
        <end position="393"/>
    </location>
</feature>
<dbReference type="PROSITE" id="PS50111">
    <property type="entry name" value="CHEMOTAXIS_TRANSDUC_2"/>
    <property type="match status" value="1"/>
</dbReference>
<dbReference type="GO" id="GO:0016020">
    <property type="term" value="C:membrane"/>
    <property type="evidence" value="ECO:0007669"/>
    <property type="project" value="InterPro"/>
</dbReference>
<sequence length="714" mass="72708">MSRSVAPSLRPRSLRSQLLLPGVGAVVVTAGLLSALSAVQVRGLSQDTAADVRTMSEQSLHDAGTQVQTTVAAQAAAVQNWLDSDLRVTGDRLGQFGPAAVDTGQSATWTATNQATKAKSSVTLPRLEFGGTWLGQQGDPSVPVPAIDESARLTGAAVTVFQKMNDAGDMLRVATTVVGANGSRAIGTYIPATGADGTPNAVVKSLLAGQTYHGTATVVDKPYVTVYEPLKVGDQVVGAVFVGLPQADVTDTLRQALASSTVGRNGYYAVFSDAAATSGTAVVAPEGAKDGDAMADAVDADGHPYVQQLLATAKGLQPGEFTTTHVRLPAGGYTVGVSRYGAYNWVVTSWLPDADTTAVTDRVAAGGASLVRNTVLLGAGVALLMAAVIALLARSLVARIGRLTAVLRRVAARDLSARVLADGERHGDDELGTMGRALDEATSAVRDALVAMNAGAGRVTEAARTLDGASDRLAGTATSTAAQIVQVTGDATTVSAGVHEVSAAVEQLRAAADEVSATTSSVTLVAADAVQLAQTATGTVERLGSSSQQIADVLRTITAIAAQTNLLALNATIEAARAGEAGAGFAVVAEEVKELSRQTALATEEIAPTLTAVQSEASAVRADIARITETIAHIDELQTTIAAAVAEQLATTTAVSGTLHVAADRSSGISSALERTVGAVHGTTAEVGAVRGSVEDLSAVARQLDDQVRQFTLR</sequence>
<comment type="caution">
    <text evidence="9">The sequence shown here is derived from an EMBL/GenBank/DDBJ whole genome shotgun (WGS) entry which is preliminary data.</text>
</comment>
<evidence type="ECO:0000313" key="10">
    <source>
        <dbReference type="Proteomes" id="UP000238083"/>
    </source>
</evidence>
<accession>A0A2T0R3Z0</accession>
<dbReference type="InterPro" id="IPR029151">
    <property type="entry name" value="Sensor-like_sf"/>
</dbReference>
<feature type="domain" description="Methyl-accepting transducer" evidence="7">
    <location>
        <begin position="455"/>
        <end position="691"/>
    </location>
</feature>
<evidence type="ECO:0000256" key="1">
    <source>
        <dbReference type="ARBA" id="ARBA00022692"/>
    </source>
</evidence>
<dbReference type="SMART" id="SM00304">
    <property type="entry name" value="HAMP"/>
    <property type="match status" value="1"/>
</dbReference>
<dbReference type="SUPFAM" id="SSF58104">
    <property type="entry name" value="Methyl-accepting chemotaxis protein (MCP) signaling domain"/>
    <property type="match status" value="1"/>
</dbReference>
<dbReference type="Proteomes" id="UP000238083">
    <property type="component" value="Unassembled WGS sequence"/>
</dbReference>
<dbReference type="RefSeq" id="WP_106210219.1">
    <property type="nucleotide sequence ID" value="NZ_PVZF01000005.1"/>
</dbReference>
<keyword evidence="1 6" id="KW-0812">Transmembrane</keyword>
<gene>
    <name evidence="9" type="ORF">CLV37_1055</name>
</gene>
<keyword evidence="3 5" id="KW-0807">Transducer</keyword>
<dbReference type="Pfam" id="PF00672">
    <property type="entry name" value="HAMP"/>
    <property type="match status" value="1"/>
</dbReference>
<dbReference type="PANTHER" id="PTHR32089">
    <property type="entry name" value="METHYL-ACCEPTING CHEMOTAXIS PROTEIN MCPB"/>
    <property type="match status" value="1"/>
</dbReference>
<keyword evidence="2 6" id="KW-1133">Transmembrane helix</keyword>
<dbReference type="InterPro" id="IPR033462">
    <property type="entry name" value="Cache_3-Cache_2"/>
</dbReference>
<evidence type="ECO:0000256" key="3">
    <source>
        <dbReference type="ARBA" id="ARBA00023224"/>
    </source>
</evidence>
<comment type="similarity">
    <text evidence="4">Belongs to the methyl-accepting chemotaxis (MCP) protein family.</text>
</comment>
<dbReference type="OrthoDB" id="1115140at2"/>
<keyword evidence="6" id="KW-0472">Membrane</keyword>
<dbReference type="PROSITE" id="PS50885">
    <property type="entry name" value="HAMP"/>
    <property type="match status" value="1"/>
</dbReference>
<protein>
    <submittedName>
        <fullName evidence="9">Methyl-accepting chemotaxis protein</fullName>
    </submittedName>
</protein>
<dbReference type="PANTHER" id="PTHR32089:SF112">
    <property type="entry name" value="LYSOZYME-LIKE PROTEIN-RELATED"/>
    <property type="match status" value="1"/>
</dbReference>
<evidence type="ECO:0000259" key="7">
    <source>
        <dbReference type="PROSITE" id="PS50111"/>
    </source>
</evidence>
<dbReference type="AlphaFoldDB" id="A0A2T0R3Z0"/>
<dbReference type="EMBL" id="PVZF01000005">
    <property type="protein sequence ID" value="PRY15081.1"/>
    <property type="molecule type" value="Genomic_DNA"/>
</dbReference>
<evidence type="ECO:0000313" key="9">
    <source>
        <dbReference type="EMBL" id="PRY15081.1"/>
    </source>
</evidence>
<name>A0A2T0R3Z0_9ACTN</name>
<reference evidence="9 10" key="1">
    <citation type="submission" date="2018-03" db="EMBL/GenBank/DDBJ databases">
        <title>Genomic Encyclopedia of Archaeal and Bacterial Type Strains, Phase II (KMG-II): from individual species to whole genera.</title>
        <authorList>
            <person name="Goeker M."/>
        </authorList>
    </citation>
    <scope>NUCLEOTIDE SEQUENCE [LARGE SCALE GENOMIC DNA]</scope>
    <source>
        <strain evidence="9 10">DSM 19711</strain>
    </source>
</reference>
<dbReference type="Gene3D" id="3.30.450.20">
    <property type="entry name" value="PAS domain"/>
    <property type="match status" value="1"/>
</dbReference>
<feature type="domain" description="HAMP" evidence="8">
    <location>
        <begin position="394"/>
        <end position="450"/>
    </location>
</feature>